<dbReference type="SUPFAM" id="SSF48208">
    <property type="entry name" value="Six-hairpin glycosidases"/>
    <property type="match status" value="1"/>
</dbReference>
<dbReference type="PANTHER" id="PTHR31151">
    <property type="entry name" value="PROLINE-TRNA LIGASE (DUF1680)"/>
    <property type="match status" value="1"/>
</dbReference>
<feature type="domain" description="Non-reducing end beta-L-arabinofuranosidase-like GH127 catalytic" evidence="1">
    <location>
        <begin position="264"/>
        <end position="622"/>
    </location>
</feature>
<name>A0A2Z5G200_9BACT</name>
<accession>A0A2Z5G200</accession>
<dbReference type="InterPro" id="IPR049046">
    <property type="entry name" value="Beta-AFase-like_GH127_middle"/>
</dbReference>
<dbReference type="Pfam" id="PF07944">
    <property type="entry name" value="Beta-AFase-like_GH127_cat"/>
    <property type="match status" value="1"/>
</dbReference>
<dbReference type="InterPro" id="IPR006311">
    <property type="entry name" value="TAT_signal"/>
</dbReference>
<feature type="domain" description="Non-reducing end beta-L-arabinofuranosidase-like GH127 middle" evidence="2">
    <location>
        <begin position="633"/>
        <end position="728"/>
    </location>
</feature>
<dbReference type="InterPro" id="IPR012878">
    <property type="entry name" value="Beta-AFase-like_GH127_cat"/>
</dbReference>
<dbReference type="GO" id="GO:0016787">
    <property type="term" value="F:hydrolase activity"/>
    <property type="evidence" value="ECO:0007669"/>
    <property type="project" value="UniProtKB-KW"/>
</dbReference>
<dbReference type="RefSeq" id="WP_161557394.1">
    <property type="nucleotide sequence ID" value="NZ_CP030840.1"/>
</dbReference>
<dbReference type="Gene3D" id="2.60.120.260">
    <property type="entry name" value="Galactose-binding domain-like"/>
    <property type="match status" value="1"/>
</dbReference>
<keyword evidence="4" id="KW-1185">Reference proteome</keyword>
<keyword evidence="3" id="KW-0378">Hydrolase</keyword>
<dbReference type="PROSITE" id="PS51318">
    <property type="entry name" value="TAT"/>
    <property type="match status" value="1"/>
</dbReference>
<organism evidence="3 4">
    <name type="scientific">Acidisarcina polymorpha</name>
    <dbReference type="NCBI Taxonomy" id="2211140"/>
    <lineage>
        <taxon>Bacteria</taxon>
        <taxon>Pseudomonadati</taxon>
        <taxon>Acidobacteriota</taxon>
        <taxon>Terriglobia</taxon>
        <taxon>Terriglobales</taxon>
        <taxon>Acidobacteriaceae</taxon>
        <taxon>Acidisarcina</taxon>
    </lineage>
</organism>
<dbReference type="Pfam" id="PF20736">
    <property type="entry name" value="Glyco_hydro127M"/>
    <property type="match status" value="1"/>
</dbReference>
<evidence type="ECO:0000313" key="4">
    <source>
        <dbReference type="Proteomes" id="UP000253606"/>
    </source>
</evidence>
<reference evidence="3 4" key="1">
    <citation type="journal article" date="2018" name="Front. Microbiol.">
        <title>Hydrolytic Capabilities as a Key to Environmental Success: Chitinolytic and Cellulolytic Acidobacteria From Acidic Sub-arctic Soils and Boreal Peatlands.</title>
        <authorList>
            <person name="Belova S.E."/>
            <person name="Ravin N.V."/>
            <person name="Pankratov T.A."/>
            <person name="Rakitin A.L."/>
            <person name="Ivanova A.A."/>
            <person name="Beletsky A.V."/>
            <person name="Mardanov A.V."/>
            <person name="Sinninghe Damste J.S."/>
            <person name="Dedysh S.N."/>
        </authorList>
    </citation>
    <scope>NUCLEOTIDE SEQUENCE [LARGE SCALE GENOMIC DNA]</scope>
    <source>
        <strain evidence="3 4">SBC82</strain>
    </source>
</reference>
<evidence type="ECO:0000313" key="3">
    <source>
        <dbReference type="EMBL" id="AXC12824.1"/>
    </source>
</evidence>
<dbReference type="GO" id="GO:0005975">
    <property type="term" value="P:carbohydrate metabolic process"/>
    <property type="evidence" value="ECO:0007669"/>
    <property type="project" value="InterPro"/>
</dbReference>
<dbReference type="PANTHER" id="PTHR31151:SF0">
    <property type="entry name" value="PROLINE-TRNA LIGASE (DUF1680)"/>
    <property type="match status" value="1"/>
</dbReference>
<dbReference type="InterPro" id="IPR008928">
    <property type="entry name" value="6-hairpin_glycosidase_sf"/>
</dbReference>
<proteinExistence type="predicted"/>
<gene>
    <name evidence="3" type="ORF">ACPOL_3539</name>
</gene>
<dbReference type="Proteomes" id="UP000253606">
    <property type="component" value="Chromosome"/>
</dbReference>
<evidence type="ECO:0000259" key="2">
    <source>
        <dbReference type="Pfam" id="PF20736"/>
    </source>
</evidence>
<protein>
    <submittedName>
        <fullName evidence="3">Glycosyl hydrolase (DUF1680)</fullName>
    </submittedName>
</protein>
<dbReference type="AlphaFoldDB" id="A0A2Z5G200"/>
<dbReference type="EMBL" id="CP030840">
    <property type="protein sequence ID" value="AXC12824.1"/>
    <property type="molecule type" value="Genomic_DNA"/>
</dbReference>
<sequence length="823" mass="91247">MSVTRRTFLIGSACGTGLAFTAGLRPSTWVFADTASAQLAPYLTGMRMAATPATAYRAYRSKVVQTPAITTWVQIDLTKSVAIEAIQLFPASEKMFPGRDQYYGGEGFPLCFRLEAAEDEGFSHPQIIADFSQADFPDPKDNITQYPARAVQARYVRLTATKLRPVMIPPAKEFAPLGAKPVESKDYSLVIAKIGVLSGGHDIAVGCNATADPVYGNTPEELKQLTRAPRQDGEGIRMDNPHRVTDASTWKRPQPMAAAPRGGVTLEGGVLQTAMENNIQYLLNSFTVADLLRQFYERTGKVKDFKPTGSQIFWEEDLAGSNAGRFLMGAGNTVRWIDDPELRRRLNQVVDGIEECRQPNGYIMAYPEDTISYSERAAYTRAWLTHGLLEAAYAGNPKPLPMLRGYYDWFNDQPFLPDMLRGAIQGGQGMIANTRVSLSPVGKPADVQVIQRYYQEDGWLTGLAAREEDQVWQYPYDRPHCYLLTNLEAYLDLYLATGDERYHDAVLGAWELYRAHWQQAGGSISIIEFQKDPPDSNYLHQELGELCGSSFWVFLSQRFQMLHPDDERFAAEIEKSIYNVGMANQDGSAGLRYHTILQGKKEKSTHENTCCEGQGTRLLGSLPEHIYSIAPDGIYVHMYEPSTVRWEQNGQSLSLAMKTRFPYETGVKATVSAETATQAKIRIRVPSWASSPMAIAVNGENAGTGKPGSYVVLDRNWATGDTIEFTLPASIRVKPYRGADQIAGETRYSVEYGPILLAAVGAPTARLKVGKGNGPESLKDHLQADAQSPLHFTVRGNPGEKFMPYWQISSEEFTCYPSISEEA</sequence>
<dbReference type="KEGG" id="abas:ACPOL_3539"/>
<evidence type="ECO:0000259" key="1">
    <source>
        <dbReference type="Pfam" id="PF07944"/>
    </source>
</evidence>